<dbReference type="RefSeq" id="WP_187467592.1">
    <property type="nucleotide sequence ID" value="NZ_JACSIT010000139.1"/>
</dbReference>
<dbReference type="EMBL" id="JACSIT010000139">
    <property type="protein sequence ID" value="MBC6995560.1"/>
    <property type="molecule type" value="Genomic_DNA"/>
</dbReference>
<proteinExistence type="predicted"/>
<feature type="chain" id="PRO_5038106060" evidence="1">
    <location>
        <begin position="20"/>
        <end position="194"/>
    </location>
</feature>
<protein>
    <submittedName>
        <fullName evidence="2">Uncharacterized protein</fullName>
    </submittedName>
</protein>
<sequence length="194" mass="22491">MPKIYPLLFFLLCSISLSASPFRGFLLTKDGYQLTGYFNLMEYGLQGNFITFTNDFGDVYAIHPMLVSGFGFSTDGRSLRYVSRYHEGQWYFLREEVSGRTLRLYSLPSSDDRWVDDSMLRLFVNPPPAYWLETSDRQLLPLSRLGYKKSLRDFLALASPEIAEKIGSRGYRYRDIYTIVAEVNALGGRKRRRL</sequence>
<reference evidence="2" key="1">
    <citation type="submission" date="2020-08" db="EMBL/GenBank/DDBJ databases">
        <title>Lewinella bacteria from marine environments.</title>
        <authorList>
            <person name="Zhong Y."/>
        </authorList>
    </citation>
    <scope>NUCLEOTIDE SEQUENCE</scope>
    <source>
        <strain evidence="2">KCTC 42187</strain>
    </source>
</reference>
<evidence type="ECO:0000313" key="2">
    <source>
        <dbReference type="EMBL" id="MBC6995560.1"/>
    </source>
</evidence>
<evidence type="ECO:0000256" key="1">
    <source>
        <dbReference type="SAM" id="SignalP"/>
    </source>
</evidence>
<name>A0A923T8F3_9BACT</name>
<keyword evidence="3" id="KW-1185">Reference proteome</keyword>
<feature type="signal peptide" evidence="1">
    <location>
        <begin position="1"/>
        <end position="19"/>
    </location>
</feature>
<accession>A0A923T8F3</accession>
<gene>
    <name evidence="2" type="ORF">H9S92_15430</name>
</gene>
<comment type="caution">
    <text evidence="2">The sequence shown here is derived from an EMBL/GenBank/DDBJ whole genome shotgun (WGS) entry which is preliminary data.</text>
</comment>
<dbReference type="AlphaFoldDB" id="A0A923T8F3"/>
<evidence type="ECO:0000313" key="3">
    <source>
        <dbReference type="Proteomes" id="UP000650081"/>
    </source>
</evidence>
<keyword evidence="1" id="KW-0732">Signal</keyword>
<organism evidence="2 3">
    <name type="scientific">Neolewinella lacunae</name>
    <dbReference type="NCBI Taxonomy" id="1517758"/>
    <lineage>
        <taxon>Bacteria</taxon>
        <taxon>Pseudomonadati</taxon>
        <taxon>Bacteroidota</taxon>
        <taxon>Saprospiria</taxon>
        <taxon>Saprospirales</taxon>
        <taxon>Lewinellaceae</taxon>
        <taxon>Neolewinella</taxon>
    </lineage>
</organism>
<dbReference type="Proteomes" id="UP000650081">
    <property type="component" value="Unassembled WGS sequence"/>
</dbReference>